<feature type="compositionally biased region" description="Basic and acidic residues" evidence="1">
    <location>
        <begin position="744"/>
        <end position="753"/>
    </location>
</feature>
<dbReference type="SMART" id="SM00494">
    <property type="entry name" value="ChtBD2"/>
    <property type="match status" value="2"/>
</dbReference>
<organism evidence="4 5">
    <name type="scientific">Ceutorhynchus assimilis</name>
    <name type="common">cabbage seed weevil</name>
    <dbReference type="NCBI Taxonomy" id="467358"/>
    <lineage>
        <taxon>Eukaryota</taxon>
        <taxon>Metazoa</taxon>
        <taxon>Ecdysozoa</taxon>
        <taxon>Arthropoda</taxon>
        <taxon>Hexapoda</taxon>
        <taxon>Insecta</taxon>
        <taxon>Pterygota</taxon>
        <taxon>Neoptera</taxon>
        <taxon>Endopterygota</taxon>
        <taxon>Coleoptera</taxon>
        <taxon>Polyphaga</taxon>
        <taxon>Cucujiformia</taxon>
        <taxon>Curculionidae</taxon>
        <taxon>Ceutorhynchinae</taxon>
        <taxon>Ceutorhynchus</taxon>
    </lineage>
</organism>
<dbReference type="PANTHER" id="PTHR22933:SF43">
    <property type="entry name" value="LP10131P"/>
    <property type="match status" value="1"/>
</dbReference>
<gene>
    <name evidence="4" type="ORF">CEUTPL_LOCUS1537</name>
</gene>
<evidence type="ECO:0000256" key="2">
    <source>
        <dbReference type="SAM" id="SignalP"/>
    </source>
</evidence>
<keyword evidence="5" id="KW-1185">Reference proteome</keyword>
<feature type="region of interest" description="Disordered" evidence="1">
    <location>
        <begin position="201"/>
        <end position="251"/>
    </location>
</feature>
<feature type="region of interest" description="Disordered" evidence="1">
    <location>
        <begin position="744"/>
        <end position="768"/>
    </location>
</feature>
<feature type="domain" description="Chitin-binding type-2" evidence="3">
    <location>
        <begin position="1449"/>
        <end position="1511"/>
    </location>
</feature>
<dbReference type="Pfam" id="PF01607">
    <property type="entry name" value="CBM_14"/>
    <property type="match status" value="2"/>
</dbReference>
<feature type="region of interest" description="Disordered" evidence="1">
    <location>
        <begin position="1367"/>
        <end position="1389"/>
    </location>
</feature>
<dbReference type="GO" id="GO:0005576">
    <property type="term" value="C:extracellular region"/>
    <property type="evidence" value="ECO:0007669"/>
    <property type="project" value="InterPro"/>
</dbReference>
<name>A0A9P0DFY8_9CUCU</name>
<feature type="region of interest" description="Disordered" evidence="1">
    <location>
        <begin position="1020"/>
        <end position="1050"/>
    </location>
</feature>
<feature type="compositionally biased region" description="Basic and acidic residues" evidence="1">
    <location>
        <begin position="228"/>
        <end position="251"/>
    </location>
</feature>
<feature type="compositionally biased region" description="Basic residues" evidence="1">
    <location>
        <begin position="1375"/>
        <end position="1384"/>
    </location>
</feature>
<dbReference type="OrthoDB" id="10065127at2759"/>
<feature type="chain" id="PRO_5040153490" description="Chitin-binding type-2 domain-containing protein" evidence="2">
    <location>
        <begin position="30"/>
        <end position="1511"/>
    </location>
</feature>
<feature type="compositionally biased region" description="Polar residues" evidence="1">
    <location>
        <begin position="832"/>
        <end position="841"/>
    </location>
</feature>
<dbReference type="Gene3D" id="2.170.140.10">
    <property type="entry name" value="Chitin binding domain"/>
    <property type="match status" value="1"/>
</dbReference>
<evidence type="ECO:0000313" key="5">
    <source>
        <dbReference type="Proteomes" id="UP001152799"/>
    </source>
</evidence>
<proteinExistence type="predicted"/>
<dbReference type="InterPro" id="IPR002557">
    <property type="entry name" value="Chitin-bd_dom"/>
</dbReference>
<dbReference type="PANTHER" id="PTHR22933">
    <property type="entry name" value="FI18007P1-RELATED"/>
    <property type="match status" value="1"/>
</dbReference>
<dbReference type="InterPro" id="IPR036508">
    <property type="entry name" value="Chitin-bd_dom_sf"/>
</dbReference>
<dbReference type="InterPro" id="IPR052976">
    <property type="entry name" value="Scoloptoxin-like"/>
</dbReference>
<accession>A0A9P0DFY8</accession>
<feature type="signal peptide" evidence="2">
    <location>
        <begin position="1"/>
        <end position="29"/>
    </location>
</feature>
<feature type="region of interest" description="Disordered" evidence="1">
    <location>
        <begin position="538"/>
        <end position="558"/>
    </location>
</feature>
<evidence type="ECO:0000259" key="3">
    <source>
        <dbReference type="PROSITE" id="PS50940"/>
    </source>
</evidence>
<dbReference type="EMBL" id="OU892277">
    <property type="protein sequence ID" value="CAH1122468.1"/>
    <property type="molecule type" value="Genomic_DNA"/>
</dbReference>
<feature type="domain" description="Chitin-binding type-2" evidence="3">
    <location>
        <begin position="44"/>
        <end position="107"/>
    </location>
</feature>
<feature type="compositionally biased region" description="Low complexity" evidence="1">
    <location>
        <begin position="859"/>
        <end position="884"/>
    </location>
</feature>
<feature type="compositionally biased region" description="Low complexity" evidence="1">
    <location>
        <begin position="791"/>
        <end position="802"/>
    </location>
</feature>
<feature type="region of interest" description="Disordered" evidence="1">
    <location>
        <begin position="786"/>
        <end position="888"/>
    </location>
</feature>
<evidence type="ECO:0000313" key="4">
    <source>
        <dbReference type="EMBL" id="CAH1122468.1"/>
    </source>
</evidence>
<feature type="compositionally biased region" description="Low complexity" evidence="1">
    <location>
        <begin position="146"/>
        <end position="161"/>
    </location>
</feature>
<dbReference type="PROSITE" id="PS50940">
    <property type="entry name" value="CHIT_BIND_II"/>
    <property type="match status" value="2"/>
</dbReference>
<evidence type="ECO:0000256" key="1">
    <source>
        <dbReference type="SAM" id="MobiDB-lite"/>
    </source>
</evidence>
<feature type="compositionally biased region" description="Polar residues" evidence="1">
    <location>
        <begin position="1025"/>
        <end position="1037"/>
    </location>
</feature>
<keyword evidence="2" id="KW-0732">Signal</keyword>
<reference evidence="4" key="1">
    <citation type="submission" date="2022-01" db="EMBL/GenBank/DDBJ databases">
        <authorList>
            <person name="King R."/>
        </authorList>
    </citation>
    <scope>NUCLEOTIDE SEQUENCE</scope>
</reference>
<feature type="region of interest" description="Disordered" evidence="1">
    <location>
        <begin position="1410"/>
        <end position="1438"/>
    </location>
</feature>
<dbReference type="Proteomes" id="UP001152799">
    <property type="component" value="Chromosome 1"/>
</dbReference>
<feature type="region of interest" description="Disordered" evidence="1">
    <location>
        <begin position="146"/>
        <end position="168"/>
    </location>
</feature>
<sequence length="1511" mass="171010">MPNHARMKILFLEGLLWLFLLQYGPMALSLEPGYLDFDNLPDTNFTCVGKVIGGYYADLETNCQMFHVCTIGQAEEPMDIRFLCLNGTVFDQETRVCERIDEVDCSKSEQFYSLNLELYGNSGPILEETPEVPHETEPPSIIVKSTTSTTTTTTTTKRPTTQSPYYTTIRPSTATTSVKNLQSIGHHFPVNTPDIRFNPEEINISLNPGAPPDIRTKHFQPHQSYSDSSKHLLSDHRDNSEEQSVRVQKPERLRLSTSPKPIYIDPRDKLNENSGEENYDFSEVDFHSGTEVPRQQQFLIQTNSFRHSQSFPPSQNTNNHQYHHPQFHSTTIKHPEPIHTTVRTLYLHSLKPPEIHQHHQFTQHRTEKSPQRVQIPIPLLPTLPPLTFSSPAPFTLQRHIETKRYTKDHSNPPRIIISASASVSDASGRRLNYSLGTIGAAHILETPPSSYDEYKDADVGLDPFYHDVPKIKQRKKRSIEQKKVDPFDIIKNEKEAVEVLKFLFTWYQSHQATATVPPVTSPVSPELIKKINDELAPDSNEYYSREPTSTESVKPDNYEESELFKKSSRFSIVGGYRNDNPVGRRERKKSNSAFKEVLEQDGGELSKETDISYFLKQNDDKIKHFSEDIRSKEFDGEAELSQSLNKTEITEKMDNVEKTFIKDAKESYINPFDYVDDNYEGVVYKESNKNIENANYISKGYEKDGSKTQKETEHFVDPSAVLELYKYVQVNSQLASATPTIKEKELEATKHSPESNNEDVEQNNTSEVNLNRYTEINILSEVNEDNGSFRSISSSTTITTSTAAPIKHTLRRRGRQRITDSDQGASYAVHVNQKSQNSLDQTRSRGRHRGRSRFSNPLSSTTSSTTTTEKIVLEETTTSPSETTLGDFETTTFVTPSNEAITTDEEANNNLENSTTSEITDQNGKFVQENKNIPDKEIVVKTNPIKNSTETSAVDTKTIETKLPKDDSSYLVKLLKYYADADLTPGIETTTQYLEIEGAEVDSTTILETTTTQLPEVSYEPLTEKISSSTLPPSTRQNNDRSKYRHSTKVSSSTALPTLRDIYESTKPDNDNSIGIEESKDAHKRDDLLKKLSLLEQHLVVTNPPIADTTATTPMISFEERESFGTTVSSLTESTRLVEYSTSSKEFTGRFEYSSTPRSVYHDLFIVPELTEKNLKFQINEATSSLGETAIEFTAIKTTTQVAQTDITTPTPISTITVEENLTETPTTPLSDVEIQKSISLPIQVLETNFDAPYDVNTAQDINSLVPATEEEKTTTILDNPTTLTHESTTETIPATIVTTEKSTTPIVEQHLEKLQDTTMPEVQHNATEIIFLSTGTETPGMVNSSHLLQVVIETTTISEPVTTFSTTTSLPYTRRTRPPKRRPYNNQRNQFGRHRFSTELFTQKPFKTATEAPLHRSASPTRSENKKNLLPTVPLTSKNSAKPNRHYVFNCFGKEINKFYADPRDCRLFHYCTQGYSKNQLLDLKYVCDQRTFFDEDKLICTSIKPDRCL</sequence>
<dbReference type="SUPFAM" id="SSF57625">
    <property type="entry name" value="Invertebrate chitin-binding proteins"/>
    <property type="match status" value="2"/>
</dbReference>
<dbReference type="GO" id="GO:0008061">
    <property type="term" value="F:chitin binding"/>
    <property type="evidence" value="ECO:0007669"/>
    <property type="project" value="InterPro"/>
</dbReference>
<protein>
    <recommendedName>
        <fullName evidence="3">Chitin-binding type-2 domain-containing protein</fullName>
    </recommendedName>
</protein>